<dbReference type="AlphaFoldDB" id="A0A317X653"/>
<organism evidence="1 2">
    <name type="scientific">Aspergillus heteromorphus CBS 117.55</name>
    <dbReference type="NCBI Taxonomy" id="1448321"/>
    <lineage>
        <taxon>Eukaryota</taxon>
        <taxon>Fungi</taxon>
        <taxon>Dikarya</taxon>
        <taxon>Ascomycota</taxon>
        <taxon>Pezizomycotina</taxon>
        <taxon>Eurotiomycetes</taxon>
        <taxon>Eurotiomycetidae</taxon>
        <taxon>Eurotiales</taxon>
        <taxon>Aspergillaceae</taxon>
        <taxon>Aspergillus</taxon>
        <taxon>Aspergillus subgen. Circumdati</taxon>
    </lineage>
</organism>
<dbReference type="EMBL" id="MSFL01000001">
    <property type="protein sequence ID" value="PWY92388.1"/>
    <property type="molecule type" value="Genomic_DNA"/>
</dbReference>
<evidence type="ECO:0000313" key="2">
    <source>
        <dbReference type="Proteomes" id="UP000247233"/>
    </source>
</evidence>
<comment type="caution">
    <text evidence="1">The sequence shown here is derived from an EMBL/GenBank/DDBJ whole genome shotgun (WGS) entry which is preliminary data.</text>
</comment>
<accession>A0A317X653</accession>
<sequence>MSLLSAARVFHLIIQPAGVFFLSPLPSLPSESSFGFGHGMTNAALLDFAPVGHDVTHSLLLLIRCGTIGPVIIEPGNVINQQKERILCLYQVIKGIP</sequence>
<name>A0A317X653_9EURO</name>
<protein>
    <submittedName>
        <fullName evidence="1">Uncharacterized protein</fullName>
    </submittedName>
</protein>
<keyword evidence="2" id="KW-1185">Reference proteome</keyword>
<gene>
    <name evidence="1" type="ORF">BO70DRAFT_8865</name>
</gene>
<dbReference type="VEuPathDB" id="FungiDB:BO70DRAFT_8865"/>
<proteinExistence type="predicted"/>
<reference evidence="1 2" key="1">
    <citation type="submission" date="2016-12" db="EMBL/GenBank/DDBJ databases">
        <title>The genomes of Aspergillus section Nigri reveals drivers in fungal speciation.</title>
        <authorList>
            <consortium name="DOE Joint Genome Institute"/>
            <person name="Vesth T.C."/>
            <person name="Nybo J."/>
            <person name="Theobald S."/>
            <person name="Brandl J."/>
            <person name="Frisvad J.C."/>
            <person name="Nielsen K.F."/>
            <person name="Lyhne E.K."/>
            <person name="Kogle M.E."/>
            <person name="Kuo A."/>
            <person name="Riley R."/>
            <person name="Clum A."/>
            <person name="Nolan M."/>
            <person name="Lipzen A."/>
            <person name="Salamov A."/>
            <person name="Henrissat B."/>
            <person name="Wiebenga A."/>
            <person name="De Vries R.P."/>
            <person name="Grigoriev I.V."/>
            <person name="Mortensen U.H."/>
            <person name="Andersen M.R."/>
            <person name="Baker S.E."/>
        </authorList>
    </citation>
    <scope>NUCLEOTIDE SEQUENCE [LARGE SCALE GENOMIC DNA]</scope>
    <source>
        <strain evidence="1 2">CBS 117.55</strain>
    </source>
</reference>
<dbReference type="Proteomes" id="UP000247233">
    <property type="component" value="Unassembled WGS sequence"/>
</dbReference>
<dbReference type="GeneID" id="37071051"/>
<dbReference type="RefSeq" id="XP_025404127.1">
    <property type="nucleotide sequence ID" value="XM_025548814.1"/>
</dbReference>
<evidence type="ECO:0000313" key="1">
    <source>
        <dbReference type="EMBL" id="PWY92388.1"/>
    </source>
</evidence>